<keyword evidence="2" id="KW-1185">Reference proteome</keyword>
<evidence type="ECO:0008006" key="3">
    <source>
        <dbReference type="Google" id="ProtNLM"/>
    </source>
</evidence>
<dbReference type="SUPFAM" id="SSF52540">
    <property type="entry name" value="P-loop containing nucleoside triphosphate hydrolases"/>
    <property type="match status" value="1"/>
</dbReference>
<name>A0A0U3AKG6_9ALTE</name>
<evidence type="ECO:0000313" key="1">
    <source>
        <dbReference type="EMBL" id="ALS99249.1"/>
    </source>
</evidence>
<evidence type="ECO:0000313" key="2">
    <source>
        <dbReference type="Proteomes" id="UP000068447"/>
    </source>
</evidence>
<reference evidence="1 2" key="1">
    <citation type="submission" date="2015-12" db="EMBL/GenBank/DDBJ databases">
        <title>Complete genome of Lacimicrobium alkaliphilum KCTC 32984.</title>
        <authorList>
            <person name="Kim S.-G."/>
            <person name="Lee Y.-J."/>
        </authorList>
    </citation>
    <scope>NUCLEOTIDE SEQUENCE [LARGE SCALE GENOMIC DNA]</scope>
    <source>
        <strain evidence="1 2">YelD216</strain>
    </source>
</reference>
<sequence length="250" mass="30253">MTKLIKIYGERNTNTNYMSRLIQLNLNIEEIPGVAPPYIRKLQRALPGKECVRDMYFYLTYRKNLGWKHTCAKTEDELRKYKVVNTDLVFLTITKNPYSWLLSLYRKPYHQYYAKKQTFESFLQHQWRTIGRDNIKTDLKNPIELWNIKNKSYLRLNNDNTVRTKTEDIFKDPRAIIDNISERHAVEKKSEKFINHFRSTKDKKKTFAYYRDYYLSEKWREDLSPAAIAIINKHLDKDLMDYYKYEILSC</sequence>
<gene>
    <name evidence="1" type="ORF">AT746_13945</name>
</gene>
<dbReference type="OrthoDB" id="9815874at2"/>
<dbReference type="AlphaFoldDB" id="A0A0U3AKG6"/>
<dbReference type="Proteomes" id="UP000068447">
    <property type="component" value="Chromosome"/>
</dbReference>
<dbReference type="KEGG" id="lal:AT746_13945"/>
<dbReference type="RefSeq" id="WP_062481310.1">
    <property type="nucleotide sequence ID" value="NZ_CP013650.1"/>
</dbReference>
<dbReference type="Gene3D" id="3.40.50.300">
    <property type="entry name" value="P-loop containing nucleotide triphosphate hydrolases"/>
    <property type="match status" value="1"/>
</dbReference>
<accession>A0A0U3AKG6</accession>
<protein>
    <recommendedName>
        <fullName evidence="3">Sulfotransferase domain-containing protein</fullName>
    </recommendedName>
</protein>
<organism evidence="1 2">
    <name type="scientific">Lacimicrobium alkaliphilum</name>
    <dbReference type="NCBI Taxonomy" id="1526571"/>
    <lineage>
        <taxon>Bacteria</taxon>
        <taxon>Pseudomonadati</taxon>
        <taxon>Pseudomonadota</taxon>
        <taxon>Gammaproteobacteria</taxon>
        <taxon>Alteromonadales</taxon>
        <taxon>Alteromonadaceae</taxon>
        <taxon>Lacimicrobium</taxon>
    </lineage>
</organism>
<dbReference type="InterPro" id="IPR027417">
    <property type="entry name" value="P-loop_NTPase"/>
</dbReference>
<proteinExistence type="predicted"/>
<dbReference type="EMBL" id="CP013650">
    <property type="protein sequence ID" value="ALS99249.1"/>
    <property type="molecule type" value="Genomic_DNA"/>
</dbReference>